<dbReference type="OrthoDB" id="108362at2759"/>
<comment type="caution">
    <text evidence="2">The sequence shown here is derived from an EMBL/GenBank/DDBJ whole genome shotgun (WGS) entry which is preliminary data.</text>
</comment>
<evidence type="ECO:0000313" key="2">
    <source>
        <dbReference type="EMBL" id="POM57466.1"/>
    </source>
</evidence>
<accession>A0A2P4WVY8</accession>
<gene>
    <name evidence="2" type="ORF">PHPALM_38018</name>
</gene>
<reference evidence="2 3" key="1">
    <citation type="journal article" date="2017" name="Genome Biol. Evol.">
        <title>Phytophthora megakarya and P. palmivora, closely related causal agents of cacao black pod rot, underwent increases in genome sizes and gene numbers by different mechanisms.</title>
        <authorList>
            <person name="Ali S.S."/>
            <person name="Shao J."/>
            <person name="Lary D.J."/>
            <person name="Kronmiller B."/>
            <person name="Shen D."/>
            <person name="Strem M.D."/>
            <person name="Amoako-Attah I."/>
            <person name="Akrofi A.Y."/>
            <person name="Begoude B.A."/>
            <person name="Ten Hoopen G.M."/>
            <person name="Coulibaly K."/>
            <person name="Kebe B.I."/>
            <person name="Melnick R.L."/>
            <person name="Guiltinan M.J."/>
            <person name="Tyler B.M."/>
            <person name="Meinhardt L.W."/>
            <person name="Bailey B.A."/>
        </authorList>
    </citation>
    <scope>NUCLEOTIDE SEQUENCE [LARGE SCALE GENOMIC DNA]</scope>
    <source>
        <strain evidence="3">sbr112.9</strain>
    </source>
</reference>
<dbReference type="Proteomes" id="UP000237271">
    <property type="component" value="Unassembled WGS sequence"/>
</dbReference>
<protein>
    <submittedName>
        <fullName evidence="2">RxLR effector</fullName>
    </submittedName>
</protein>
<dbReference type="AlphaFoldDB" id="A0A2P4WVY8"/>
<sequence length="75" mass="8362">MKIYSILLAFLAIINVVKGFVTFQPAQRITLSTDVVETEAKIDRVLRVDSRNDGPDSEERGIADVVKKVATDIRD</sequence>
<feature type="chain" id="PRO_5015201512" evidence="1">
    <location>
        <begin position="20"/>
        <end position="75"/>
    </location>
</feature>
<keyword evidence="1" id="KW-0732">Signal</keyword>
<evidence type="ECO:0000256" key="1">
    <source>
        <dbReference type="SAM" id="SignalP"/>
    </source>
</evidence>
<name>A0A2P4WVY8_9STRA</name>
<proteinExistence type="predicted"/>
<organism evidence="2 3">
    <name type="scientific">Phytophthora palmivora</name>
    <dbReference type="NCBI Taxonomy" id="4796"/>
    <lineage>
        <taxon>Eukaryota</taxon>
        <taxon>Sar</taxon>
        <taxon>Stramenopiles</taxon>
        <taxon>Oomycota</taxon>
        <taxon>Peronosporomycetes</taxon>
        <taxon>Peronosporales</taxon>
        <taxon>Peronosporaceae</taxon>
        <taxon>Phytophthora</taxon>
    </lineage>
</organism>
<feature type="signal peptide" evidence="1">
    <location>
        <begin position="1"/>
        <end position="19"/>
    </location>
</feature>
<keyword evidence="3" id="KW-1185">Reference proteome</keyword>
<evidence type="ECO:0000313" key="3">
    <source>
        <dbReference type="Proteomes" id="UP000237271"/>
    </source>
</evidence>
<dbReference type="EMBL" id="NCKW01020711">
    <property type="protein sequence ID" value="POM57466.1"/>
    <property type="molecule type" value="Genomic_DNA"/>
</dbReference>